<dbReference type="GO" id="GO:0000271">
    <property type="term" value="P:polysaccharide biosynthetic process"/>
    <property type="evidence" value="ECO:0007669"/>
    <property type="project" value="TreeGrafter"/>
</dbReference>
<name>A0A4U0FDC2_9BACL</name>
<evidence type="ECO:0000256" key="6">
    <source>
        <dbReference type="PIRSR" id="PIRSR000390-1"/>
    </source>
</evidence>
<comment type="cofactor">
    <cofactor evidence="1">
        <name>pyridoxal 5'-phosphate</name>
        <dbReference type="ChEBI" id="CHEBI:597326"/>
    </cofactor>
</comment>
<feature type="active site" description="Proton acceptor" evidence="6">
    <location>
        <position position="190"/>
    </location>
</feature>
<dbReference type="Gene3D" id="3.40.640.10">
    <property type="entry name" value="Type I PLP-dependent aspartate aminotransferase-like (Major domain)"/>
    <property type="match status" value="1"/>
</dbReference>
<evidence type="ECO:0000256" key="7">
    <source>
        <dbReference type="PIRSR" id="PIRSR000390-2"/>
    </source>
</evidence>
<dbReference type="Gene3D" id="3.90.1150.10">
    <property type="entry name" value="Aspartate Aminotransferase, domain 1"/>
    <property type="match status" value="1"/>
</dbReference>
<dbReference type="InterPro" id="IPR015424">
    <property type="entry name" value="PyrdxlP-dep_Trfase"/>
</dbReference>
<sequence length="385" mass="43288">MSTRIYLSPPYMSGYEMKFVQEAFDTNWVAPLGQNVDAFEQEISNYVGVNYGLALTSGTAAIHLALKYLGVGTGDYVFCSSLTFAGSCYPIIYQNAIPVFIDSEPDTWNMSPIALEKAFVWAKKENKMPKAVIIVDLYGQSADYDELLPICRKYDVPVIEDAAEALGATYKGKKCGTFGDIGILSFNGNKIITTSGGGMAVSNDENAIQKMKFWSTQSREKVRHYEHTEIGYNYRLSNICAGIGRGQLVSLEDRIHAKKSIYESYSQYLRDLPITMMPISRNGEPNYWLTVIKIREDIDLIPETLIRALEQQDIESRPIWKPMHIQPVFRGCKYFSHKQDVSVELFLKGICLPSGVAMTTAQQEKVTNTIKSCTDLRKPLDHNLI</sequence>
<dbReference type="InterPro" id="IPR015422">
    <property type="entry name" value="PyrdxlP-dep_Trfase_small"/>
</dbReference>
<evidence type="ECO:0000256" key="5">
    <source>
        <dbReference type="ARBA" id="ARBA00037999"/>
    </source>
</evidence>
<keyword evidence="10" id="KW-1185">Reference proteome</keyword>
<dbReference type="CDD" id="cd00616">
    <property type="entry name" value="AHBA_syn"/>
    <property type="match status" value="1"/>
</dbReference>
<keyword evidence="4 7" id="KW-0663">Pyridoxal phosphate</keyword>
<dbReference type="Proteomes" id="UP000309673">
    <property type="component" value="Unassembled WGS sequence"/>
</dbReference>
<dbReference type="GO" id="GO:0030170">
    <property type="term" value="F:pyridoxal phosphate binding"/>
    <property type="evidence" value="ECO:0007669"/>
    <property type="project" value="TreeGrafter"/>
</dbReference>
<evidence type="ECO:0000313" key="9">
    <source>
        <dbReference type="EMBL" id="TJY42761.1"/>
    </source>
</evidence>
<evidence type="ECO:0000256" key="2">
    <source>
        <dbReference type="ARBA" id="ARBA00022576"/>
    </source>
</evidence>
<dbReference type="PANTHER" id="PTHR30244:SF34">
    <property type="entry name" value="DTDP-4-AMINO-4,6-DIDEOXYGALACTOSE TRANSAMINASE"/>
    <property type="match status" value="1"/>
</dbReference>
<dbReference type="PANTHER" id="PTHR30244">
    <property type="entry name" value="TRANSAMINASE"/>
    <property type="match status" value="1"/>
</dbReference>
<dbReference type="SUPFAM" id="SSF53383">
    <property type="entry name" value="PLP-dependent transferases"/>
    <property type="match status" value="1"/>
</dbReference>
<dbReference type="OrthoDB" id="9810913at2"/>
<keyword evidence="2 9" id="KW-0032">Aminotransferase</keyword>
<accession>A0A4U0FDC2</accession>
<organism evidence="9 10">
    <name type="scientific">Cohnella pontilimi</name>
    <dbReference type="NCBI Taxonomy" id="2564100"/>
    <lineage>
        <taxon>Bacteria</taxon>
        <taxon>Bacillati</taxon>
        <taxon>Bacillota</taxon>
        <taxon>Bacilli</taxon>
        <taxon>Bacillales</taxon>
        <taxon>Paenibacillaceae</taxon>
        <taxon>Cohnella</taxon>
    </lineage>
</organism>
<comment type="caution">
    <text evidence="9">The sequence shown here is derived from an EMBL/GenBank/DDBJ whole genome shotgun (WGS) entry which is preliminary data.</text>
</comment>
<proteinExistence type="inferred from homology"/>
<dbReference type="AlphaFoldDB" id="A0A4U0FDC2"/>
<feature type="modified residue" description="N6-(pyridoxal phosphate)lysine" evidence="7">
    <location>
        <position position="190"/>
    </location>
</feature>
<reference evidence="9 10" key="1">
    <citation type="submission" date="2019-04" db="EMBL/GenBank/DDBJ databases">
        <title>Cohnella sp. nov., isolated from soil.</title>
        <authorList>
            <person name="Kim W."/>
        </authorList>
    </citation>
    <scope>NUCLEOTIDE SEQUENCE [LARGE SCALE GENOMIC DNA]</scope>
    <source>
        <strain evidence="9 10">CAU 1483</strain>
    </source>
</reference>
<evidence type="ECO:0000256" key="4">
    <source>
        <dbReference type="ARBA" id="ARBA00022898"/>
    </source>
</evidence>
<dbReference type="InterPro" id="IPR000653">
    <property type="entry name" value="DegT/StrS_aminotransferase"/>
</dbReference>
<keyword evidence="3 9" id="KW-0808">Transferase</keyword>
<dbReference type="GO" id="GO:0008483">
    <property type="term" value="F:transaminase activity"/>
    <property type="evidence" value="ECO:0007669"/>
    <property type="project" value="UniProtKB-KW"/>
</dbReference>
<gene>
    <name evidence="9" type="ORF">E5161_07930</name>
</gene>
<dbReference type="PIRSF" id="PIRSF000390">
    <property type="entry name" value="PLP_StrS"/>
    <property type="match status" value="1"/>
</dbReference>
<protein>
    <submittedName>
        <fullName evidence="9">Pyridoxal phosphate-dependent aminotransferase</fullName>
    </submittedName>
</protein>
<evidence type="ECO:0000256" key="8">
    <source>
        <dbReference type="RuleBase" id="RU004508"/>
    </source>
</evidence>
<dbReference type="EMBL" id="SUPK01000003">
    <property type="protein sequence ID" value="TJY42761.1"/>
    <property type="molecule type" value="Genomic_DNA"/>
</dbReference>
<dbReference type="Pfam" id="PF01041">
    <property type="entry name" value="DegT_DnrJ_EryC1"/>
    <property type="match status" value="1"/>
</dbReference>
<dbReference type="InterPro" id="IPR015421">
    <property type="entry name" value="PyrdxlP-dep_Trfase_major"/>
</dbReference>
<evidence type="ECO:0000313" key="10">
    <source>
        <dbReference type="Proteomes" id="UP000309673"/>
    </source>
</evidence>
<evidence type="ECO:0000256" key="1">
    <source>
        <dbReference type="ARBA" id="ARBA00001933"/>
    </source>
</evidence>
<comment type="similarity">
    <text evidence="5 8">Belongs to the DegT/DnrJ/EryC1 family.</text>
</comment>
<evidence type="ECO:0000256" key="3">
    <source>
        <dbReference type="ARBA" id="ARBA00022679"/>
    </source>
</evidence>
<dbReference type="FunFam" id="3.40.640.10:FF:000090">
    <property type="entry name" value="Pyridoxal phosphate-dependent aminotransferase"/>
    <property type="match status" value="1"/>
</dbReference>